<comment type="subcellular location">
    <subcellularLocation>
        <location evidence="1">Nucleus</location>
    </subcellularLocation>
</comment>
<dbReference type="OrthoDB" id="891596at2759"/>
<dbReference type="InterPro" id="IPR033485">
    <property type="entry name" value="EMSY-LIKE_plant"/>
</dbReference>
<dbReference type="SMART" id="SM01191">
    <property type="entry name" value="ENT"/>
    <property type="match status" value="1"/>
</dbReference>
<evidence type="ECO:0000313" key="4">
    <source>
        <dbReference type="EMBL" id="EPS73371.1"/>
    </source>
</evidence>
<evidence type="ECO:0000256" key="2">
    <source>
        <dbReference type="ARBA" id="ARBA00023242"/>
    </source>
</evidence>
<dbReference type="Proteomes" id="UP000015453">
    <property type="component" value="Unassembled WGS sequence"/>
</dbReference>
<dbReference type="AlphaFoldDB" id="S8D7H7"/>
<comment type="caution">
    <text evidence="4">The sequence shown here is derived from an EMBL/GenBank/DDBJ whole genome shotgun (WGS) entry which is preliminary data.</text>
</comment>
<dbReference type="InterPro" id="IPR036142">
    <property type="entry name" value="ENT_dom-like_sf"/>
</dbReference>
<dbReference type="PANTHER" id="PTHR33432">
    <property type="entry name" value="PROTEIN EMSY-LIKE 4"/>
    <property type="match status" value="1"/>
</dbReference>
<dbReference type="PANTHER" id="PTHR33432:SF33">
    <property type="entry name" value="OS03G0796400 PROTEIN"/>
    <property type="match status" value="1"/>
</dbReference>
<name>S8D7H7_9LAMI</name>
<dbReference type="InterPro" id="IPR005491">
    <property type="entry name" value="ENT_dom"/>
</dbReference>
<sequence>ILGGKNMHASINSISNRHDQMETTQYNNHIGYSGVGNFKLSTDDSDTCSVGSCSITSRGENHRYWNPPVPAYSLEAESRCSSDAESCYGAESEMEESSSSPPNRELEVSIHWLELDAYRSTLEALYVSGPLTWDLETLLTNLRTMLHISNDEHMRELKHLISAKKSYLNSFYC</sequence>
<accession>S8D7H7</accession>
<evidence type="ECO:0000256" key="1">
    <source>
        <dbReference type="ARBA" id="ARBA00004123"/>
    </source>
</evidence>
<feature type="non-terminal residue" evidence="4">
    <location>
        <position position="173"/>
    </location>
</feature>
<dbReference type="GO" id="GO:0005634">
    <property type="term" value="C:nucleus"/>
    <property type="evidence" value="ECO:0007669"/>
    <property type="project" value="UniProtKB-SubCell"/>
</dbReference>
<reference evidence="4 5" key="1">
    <citation type="journal article" date="2013" name="BMC Genomics">
        <title>The miniature genome of a carnivorous plant Genlisea aurea contains a low number of genes and short non-coding sequences.</title>
        <authorList>
            <person name="Leushkin E.V."/>
            <person name="Sutormin R.A."/>
            <person name="Nabieva E.R."/>
            <person name="Penin A.A."/>
            <person name="Kondrashov A.S."/>
            <person name="Logacheva M.D."/>
        </authorList>
    </citation>
    <scope>NUCLEOTIDE SEQUENCE [LARGE SCALE GENOMIC DNA]</scope>
</reference>
<feature type="domain" description="ENT" evidence="3">
    <location>
        <begin position="106"/>
        <end position="173"/>
    </location>
</feature>
<dbReference type="PROSITE" id="PS51138">
    <property type="entry name" value="ENT"/>
    <property type="match status" value="1"/>
</dbReference>
<evidence type="ECO:0000313" key="5">
    <source>
        <dbReference type="Proteomes" id="UP000015453"/>
    </source>
</evidence>
<dbReference type="Gene3D" id="1.10.1240.40">
    <property type="entry name" value="ENT domain"/>
    <property type="match status" value="1"/>
</dbReference>
<organism evidence="4 5">
    <name type="scientific">Genlisea aurea</name>
    <dbReference type="NCBI Taxonomy" id="192259"/>
    <lineage>
        <taxon>Eukaryota</taxon>
        <taxon>Viridiplantae</taxon>
        <taxon>Streptophyta</taxon>
        <taxon>Embryophyta</taxon>
        <taxon>Tracheophyta</taxon>
        <taxon>Spermatophyta</taxon>
        <taxon>Magnoliopsida</taxon>
        <taxon>eudicotyledons</taxon>
        <taxon>Gunneridae</taxon>
        <taxon>Pentapetalae</taxon>
        <taxon>asterids</taxon>
        <taxon>lamiids</taxon>
        <taxon>Lamiales</taxon>
        <taxon>Lentibulariaceae</taxon>
        <taxon>Genlisea</taxon>
    </lineage>
</organism>
<proteinExistence type="predicted"/>
<protein>
    <recommendedName>
        <fullName evidence="3">ENT domain-containing protein</fullName>
    </recommendedName>
</protein>
<keyword evidence="5" id="KW-1185">Reference proteome</keyword>
<feature type="non-terminal residue" evidence="4">
    <location>
        <position position="1"/>
    </location>
</feature>
<dbReference type="EMBL" id="AUSU01000443">
    <property type="protein sequence ID" value="EPS73371.1"/>
    <property type="molecule type" value="Genomic_DNA"/>
</dbReference>
<keyword evidence="2" id="KW-0539">Nucleus</keyword>
<dbReference type="SUPFAM" id="SSF158639">
    <property type="entry name" value="ENT-like"/>
    <property type="match status" value="1"/>
</dbReference>
<gene>
    <name evidence="4" type="ORF">M569_01385</name>
</gene>
<dbReference type="GO" id="GO:0050832">
    <property type="term" value="P:defense response to fungus"/>
    <property type="evidence" value="ECO:0007669"/>
    <property type="project" value="InterPro"/>
</dbReference>
<evidence type="ECO:0000259" key="3">
    <source>
        <dbReference type="PROSITE" id="PS51138"/>
    </source>
</evidence>
<dbReference type="Pfam" id="PF03735">
    <property type="entry name" value="ENT"/>
    <property type="match status" value="1"/>
</dbReference>